<comment type="caution">
    <text evidence="3">The sequence shown here is derived from an EMBL/GenBank/DDBJ whole genome shotgun (WGS) entry which is preliminary data.</text>
</comment>
<accession>A0A1R1YDS6</accession>
<reference evidence="3" key="1">
    <citation type="submission" date="2017-01" db="EMBL/GenBank/DDBJ databases">
        <authorList>
            <person name="Mah S.A."/>
            <person name="Swanson W.J."/>
            <person name="Moy G.W."/>
            <person name="Vacquier V.D."/>
        </authorList>
    </citation>
    <scope>NUCLEOTIDE SEQUENCE [LARGE SCALE GENOMIC DNA]</scope>
    <source>
        <strain evidence="3">ID-206-W2</strain>
    </source>
</reference>
<protein>
    <submittedName>
        <fullName evidence="3">Uncharacterized protein</fullName>
    </submittedName>
</protein>
<evidence type="ECO:0000313" key="4">
    <source>
        <dbReference type="Proteomes" id="UP000187429"/>
    </source>
</evidence>
<dbReference type="OrthoDB" id="5689591at2759"/>
<dbReference type="EMBL" id="LSSM01007616">
    <property type="protein sequence ID" value="OMJ07613.1"/>
    <property type="molecule type" value="Genomic_DNA"/>
</dbReference>
<keyword evidence="1" id="KW-0732">Signal</keyword>
<proteinExistence type="predicted"/>
<feature type="signal peptide" evidence="1">
    <location>
        <begin position="1"/>
        <end position="22"/>
    </location>
</feature>
<reference evidence="4" key="2">
    <citation type="submission" date="2017-01" db="EMBL/GenBank/DDBJ databases">
        <authorList>
            <person name="Wang Y."/>
            <person name="White M."/>
            <person name="Kvist S."/>
            <person name="Moncalvo J.-M."/>
        </authorList>
    </citation>
    <scope>NUCLEOTIDE SEQUENCE [LARGE SCALE GENOMIC DNA]</scope>
    <source>
        <strain evidence="4">ID-206-W2</strain>
    </source>
</reference>
<dbReference type="Proteomes" id="UP000187429">
    <property type="component" value="Unassembled WGS sequence"/>
</dbReference>
<keyword evidence="4" id="KW-1185">Reference proteome</keyword>
<dbReference type="AlphaFoldDB" id="A0A1R1YDS6"/>
<gene>
    <name evidence="2" type="ORF">AYI69_g11396</name>
    <name evidence="3" type="ORF">AYI69_g4413</name>
</gene>
<evidence type="ECO:0000313" key="3">
    <source>
        <dbReference type="EMBL" id="OMJ25078.1"/>
    </source>
</evidence>
<name>A0A1R1YDS6_9FUNG</name>
<dbReference type="EMBL" id="LSSM01001705">
    <property type="protein sequence ID" value="OMJ25078.1"/>
    <property type="molecule type" value="Genomic_DNA"/>
</dbReference>
<evidence type="ECO:0000256" key="1">
    <source>
        <dbReference type="SAM" id="SignalP"/>
    </source>
</evidence>
<feature type="chain" id="PRO_5015069035" evidence="1">
    <location>
        <begin position="23"/>
        <end position="301"/>
    </location>
</feature>
<sequence>MFTKKSFYFFGSFLALSKFSHSAPSESTDINRVLDHGCFCIDFDPRKDSLNSALYNSAFSNSIKTPVIPRACDADCGILKRVGFKEIENEAEEAYKHLKIHYIDMASKTNKLKENNCDTIVGEKGNELTCNFEGEEKVTEFNEAIADKNETYGYFHVIIDHINIILRMNEGEENTNLIESQPSYNKYSKYLKFQYKESSLKKKITTMYLLIQSEREVTDCNNFNKYRKNRLNKDYSAIELELKNKIKSSVYYYINDRGFCDEYWYYRRDIFEYKNLDGVKHKFNDIALEYIQHLSNYTATL</sequence>
<organism evidence="3 4">
    <name type="scientific">Smittium culicis</name>
    <dbReference type="NCBI Taxonomy" id="133412"/>
    <lineage>
        <taxon>Eukaryota</taxon>
        <taxon>Fungi</taxon>
        <taxon>Fungi incertae sedis</taxon>
        <taxon>Zoopagomycota</taxon>
        <taxon>Kickxellomycotina</taxon>
        <taxon>Harpellomycetes</taxon>
        <taxon>Harpellales</taxon>
        <taxon>Legeriomycetaceae</taxon>
        <taxon>Smittium</taxon>
    </lineage>
</organism>
<evidence type="ECO:0000313" key="2">
    <source>
        <dbReference type="EMBL" id="OMJ07613.1"/>
    </source>
</evidence>